<dbReference type="Proteomes" id="UP000276776">
    <property type="component" value="Unassembled WGS sequence"/>
</dbReference>
<protein>
    <submittedName>
        <fullName evidence="4">PH domain-containing protein</fullName>
    </submittedName>
</protein>
<proteinExistence type="predicted"/>
<dbReference type="InterPro" id="IPR011993">
    <property type="entry name" value="PH-like_dom_sf"/>
</dbReference>
<reference evidence="4" key="1">
    <citation type="submission" date="2017-02" db="UniProtKB">
        <authorList>
            <consortium name="WormBaseParasite"/>
        </authorList>
    </citation>
    <scope>IDENTIFICATION</scope>
</reference>
<dbReference type="OrthoDB" id="1854502at2759"/>
<dbReference type="SMART" id="SM00233">
    <property type="entry name" value="PH"/>
    <property type="match status" value="1"/>
</dbReference>
<dbReference type="Gene3D" id="2.30.29.30">
    <property type="entry name" value="Pleckstrin-homology domain (PH domain)/Phosphotyrosine-binding domain (PTB)"/>
    <property type="match status" value="1"/>
</dbReference>
<name>A0A0N5CNZ5_THECL</name>
<evidence type="ECO:0000313" key="4">
    <source>
        <dbReference type="WBParaSite" id="TCLT_0000192401-mRNA-1"/>
    </source>
</evidence>
<dbReference type="STRING" id="103827.A0A0N5CNZ5"/>
<feature type="domain" description="PH" evidence="1">
    <location>
        <begin position="26"/>
        <end position="120"/>
    </location>
</feature>
<accession>A0A0N5CNZ5</accession>
<gene>
    <name evidence="2" type="ORF">TCLT_LOCUS1925</name>
</gene>
<reference evidence="2 3" key="2">
    <citation type="submission" date="2018-11" db="EMBL/GenBank/DDBJ databases">
        <authorList>
            <consortium name="Pathogen Informatics"/>
        </authorList>
    </citation>
    <scope>NUCLEOTIDE SEQUENCE [LARGE SCALE GENOMIC DNA]</scope>
</reference>
<evidence type="ECO:0000313" key="2">
    <source>
        <dbReference type="EMBL" id="VDM97625.1"/>
    </source>
</evidence>
<evidence type="ECO:0000313" key="3">
    <source>
        <dbReference type="Proteomes" id="UP000276776"/>
    </source>
</evidence>
<dbReference type="OMA" id="YSWEVES"/>
<dbReference type="SUPFAM" id="SSF50729">
    <property type="entry name" value="PH domain-like"/>
    <property type="match status" value="1"/>
</dbReference>
<dbReference type="WBParaSite" id="TCLT_0000192401-mRNA-1">
    <property type="protein sequence ID" value="TCLT_0000192401-mRNA-1"/>
    <property type="gene ID" value="TCLT_0000192401"/>
</dbReference>
<dbReference type="EMBL" id="UYYF01000309">
    <property type="protein sequence ID" value="VDM97625.1"/>
    <property type="molecule type" value="Genomic_DNA"/>
</dbReference>
<dbReference type="InterPro" id="IPR001849">
    <property type="entry name" value="PH_domain"/>
</dbReference>
<keyword evidence="3" id="KW-1185">Reference proteome</keyword>
<dbReference type="Pfam" id="PF00169">
    <property type="entry name" value="PH"/>
    <property type="match status" value="1"/>
</dbReference>
<evidence type="ECO:0000259" key="1">
    <source>
        <dbReference type="PROSITE" id="PS50003"/>
    </source>
</evidence>
<organism evidence="4">
    <name type="scientific">Thelazia callipaeda</name>
    <name type="common">Oriental eyeworm</name>
    <name type="synonym">Parasitic nematode</name>
    <dbReference type="NCBI Taxonomy" id="103827"/>
    <lineage>
        <taxon>Eukaryota</taxon>
        <taxon>Metazoa</taxon>
        <taxon>Ecdysozoa</taxon>
        <taxon>Nematoda</taxon>
        <taxon>Chromadorea</taxon>
        <taxon>Rhabditida</taxon>
        <taxon>Spirurina</taxon>
        <taxon>Spiruromorpha</taxon>
        <taxon>Thelazioidea</taxon>
        <taxon>Thelaziidae</taxon>
        <taxon>Thelazia</taxon>
    </lineage>
</organism>
<dbReference type="AlphaFoldDB" id="A0A0N5CNZ5"/>
<dbReference type="PROSITE" id="PS50003">
    <property type="entry name" value="PH_DOMAIN"/>
    <property type="match status" value="1"/>
</dbReference>
<sequence length="323" mass="38199">MQLPVNKSPLSHYSWEVESNESNANAVFKSGYLTKKVWRFGRSTNYFILYKSGKFCGYKNQASAEDLKKCKAFTFVKDVYIIPRGLKSFMLYTNKSVWYLKAKTNDDRNDWIEKLRFARAYLRMKDDEELKQILNFASVRQKNSSASKIINELNDSLQRVCDNLQPLDVKLSDFRHSLLNGKPVDKVQVSDLDDTSHKVSVAIQNTLEASNRYFTHSKYLQNEMQRLLNDLRYETEQRSNLLRQIELQAKQLKCIEKEVRMPQTLYLCLDCKILILQEDGYYFNSLKFKLLKFLPYHTFSNLARKYLKCSNFFRFHACFQFII</sequence>